<dbReference type="PANTHER" id="PTHR46233:SF3">
    <property type="entry name" value="HYDROXYACYLGLUTATHIONE HYDROLASE GLOC"/>
    <property type="match status" value="1"/>
</dbReference>
<comment type="cofactor">
    <cofactor evidence="1">
        <name>Zn(2+)</name>
        <dbReference type="ChEBI" id="CHEBI:29105"/>
    </cofactor>
</comment>
<name>A0A0C1C658_9BACT</name>
<dbReference type="InterPro" id="IPR036866">
    <property type="entry name" value="RibonucZ/Hydroxyglut_hydro"/>
</dbReference>
<keyword evidence="2" id="KW-0479">Metal-binding</keyword>
<proteinExistence type="predicted"/>
<comment type="caution">
    <text evidence="6">The sequence shown here is derived from an EMBL/GenBank/DDBJ whole genome shotgun (WGS) entry which is preliminary data.</text>
</comment>
<dbReference type="Pfam" id="PF00753">
    <property type="entry name" value="Lactamase_B"/>
    <property type="match status" value="1"/>
</dbReference>
<dbReference type="InterPro" id="IPR001279">
    <property type="entry name" value="Metallo-B-lactamas"/>
</dbReference>
<evidence type="ECO:0000259" key="5">
    <source>
        <dbReference type="SMART" id="SM00849"/>
    </source>
</evidence>
<dbReference type="SMART" id="SM00849">
    <property type="entry name" value="Lactamase_B"/>
    <property type="match status" value="1"/>
</dbReference>
<gene>
    <name evidence="6" type="ORF">DB43_AA00300</name>
</gene>
<reference evidence="6 7" key="1">
    <citation type="journal article" date="2014" name="Mol. Biol. Evol.">
        <title>Massive expansion of Ubiquitination-related gene families within the Chlamydiae.</title>
        <authorList>
            <person name="Domman D."/>
            <person name="Collingro A."/>
            <person name="Lagkouvardos I."/>
            <person name="Gehre L."/>
            <person name="Weinmaier T."/>
            <person name="Rattei T."/>
            <person name="Subtil A."/>
            <person name="Horn M."/>
        </authorList>
    </citation>
    <scope>NUCLEOTIDE SEQUENCE [LARGE SCALE GENOMIC DNA]</scope>
    <source>
        <strain evidence="6 7">OEW1</strain>
    </source>
</reference>
<dbReference type="InterPro" id="IPR051453">
    <property type="entry name" value="MBL_Glyoxalase_II"/>
</dbReference>
<dbReference type="GO" id="GO:0046872">
    <property type="term" value="F:metal ion binding"/>
    <property type="evidence" value="ECO:0007669"/>
    <property type="project" value="UniProtKB-KW"/>
</dbReference>
<dbReference type="Proteomes" id="UP000031307">
    <property type="component" value="Unassembled WGS sequence"/>
</dbReference>
<keyword evidence="3" id="KW-0378">Hydrolase</keyword>
<dbReference type="CDD" id="cd06262">
    <property type="entry name" value="metallo-hydrolase-like_MBL-fold"/>
    <property type="match status" value="1"/>
</dbReference>
<feature type="domain" description="Metallo-beta-lactamase" evidence="5">
    <location>
        <begin position="12"/>
        <end position="190"/>
    </location>
</feature>
<dbReference type="GO" id="GO:0016787">
    <property type="term" value="F:hydrolase activity"/>
    <property type="evidence" value="ECO:0007669"/>
    <property type="project" value="UniProtKB-KW"/>
</dbReference>
<dbReference type="PANTHER" id="PTHR46233">
    <property type="entry name" value="HYDROXYACYLGLUTATHIONE HYDROLASE GLOC"/>
    <property type="match status" value="1"/>
</dbReference>
<evidence type="ECO:0000313" key="6">
    <source>
        <dbReference type="EMBL" id="KIA76605.1"/>
    </source>
</evidence>
<evidence type="ECO:0000256" key="1">
    <source>
        <dbReference type="ARBA" id="ARBA00001947"/>
    </source>
</evidence>
<evidence type="ECO:0000313" key="7">
    <source>
        <dbReference type="Proteomes" id="UP000031307"/>
    </source>
</evidence>
<dbReference type="Gene3D" id="3.60.15.10">
    <property type="entry name" value="Ribonuclease Z/Hydroxyacylglutathione hydrolase-like"/>
    <property type="match status" value="1"/>
</dbReference>
<organism evidence="6 7">
    <name type="scientific">Parachlamydia acanthamoebae</name>
    <dbReference type="NCBI Taxonomy" id="83552"/>
    <lineage>
        <taxon>Bacteria</taxon>
        <taxon>Pseudomonadati</taxon>
        <taxon>Chlamydiota</taxon>
        <taxon>Chlamydiia</taxon>
        <taxon>Parachlamydiales</taxon>
        <taxon>Parachlamydiaceae</taxon>
        <taxon>Parachlamydia</taxon>
    </lineage>
</organism>
<evidence type="ECO:0000256" key="4">
    <source>
        <dbReference type="ARBA" id="ARBA00022833"/>
    </source>
</evidence>
<accession>A0A0C1C658</accession>
<sequence length="211" mass="22980">MIISAFPTGPFETNAYVVGCPQTHQAAIIDPGVGSAKVIASYLTSRKLTPTSILLTHSHWDHIAEVSLLSNQYHIPVAIHPLDVPNLEKPGSDGLPCWVSFAGVIPDQLLHEGQLLKIGELTFTVIHTPGHSPGSICFYCPQEHLLFSGDTLFQGTIGNLSFPTSQPEKMWDSLDKLTKLPAITRVYPGHGPETTIGAESWLPDARKLFDH</sequence>
<dbReference type="PATRIC" id="fig|83552.4.peg.2252"/>
<keyword evidence="4" id="KW-0862">Zinc</keyword>
<dbReference type="AlphaFoldDB" id="A0A0C1C658"/>
<dbReference type="EMBL" id="JSAM01000111">
    <property type="protein sequence ID" value="KIA76605.1"/>
    <property type="molecule type" value="Genomic_DNA"/>
</dbReference>
<evidence type="ECO:0000256" key="2">
    <source>
        <dbReference type="ARBA" id="ARBA00022723"/>
    </source>
</evidence>
<dbReference type="RefSeq" id="WP_006340649.1">
    <property type="nucleotide sequence ID" value="NZ_BAWW01000066.1"/>
</dbReference>
<dbReference type="SUPFAM" id="SSF56281">
    <property type="entry name" value="Metallo-hydrolase/oxidoreductase"/>
    <property type="match status" value="1"/>
</dbReference>
<evidence type="ECO:0000256" key="3">
    <source>
        <dbReference type="ARBA" id="ARBA00022801"/>
    </source>
</evidence>
<protein>
    <recommendedName>
        <fullName evidence="5">Metallo-beta-lactamase domain-containing protein</fullName>
    </recommendedName>
</protein>
<dbReference type="OMA" id="GAWGTNC"/>